<evidence type="ECO:0000313" key="2">
    <source>
        <dbReference type="EMBL" id="KAG2373574.1"/>
    </source>
</evidence>
<dbReference type="AlphaFoldDB" id="A0AA88GFC8"/>
<evidence type="ECO:0000256" key="1">
    <source>
        <dbReference type="SAM" id="MobiDB-lite"/>
    </source>
</evidence>
<accession>A0AA88GFC8</accession>
<dbReference type="GeneID" id="68104491"/>
<feature type="region of interest" description="Disordered" evidence="1">
    <location>
        <begin position="174"/>
        <end position="210"/>
    </location>
</feature>
<dbReference type="Proteomes" id="UP000816034">
    <property type="component" value="Unassembled WGS sequence"/>
</dbReference>
<gene>
    <name evidence="2" type="ORF">C9374_012037</name>
</gene>
<reference evidence="2 3" key="1">
    <citation type="journal article" date="2018" name="BMC Genomics">
        <title>The genome of Naegleria lovaniensis, the basis for a comparative approach to unravel pathogenicity factors of the human pathogenic amoeba N. fowleri.</title>
        <authorList>
            <person name="Liechti N."/>
            <person name="Schurch N."/>
            <person name="Bruggmann R."/>
            <person name="Wittwer M."/>
        </authorList>
    </citation>
    <scope>NUCLEOTIDE SEQUENCE [LARGE SCALE GENOMIC DNA]</scope>
    <source>
        <strain evidence="2 3">ATCC 30569</strain>
    </source>
</reference>
<name>A0AA88GFC8_NAELO</name>
<dbReference type="RefSeq" id="XP_044542748.1">
    <property type="nucleotide sequence ID" value="XM_044687759.1"/>
</dbReference>
<proteinExistence type="predicted"/>
<sequence>MYNIMSLSRTTNITNEEDRMNLYPQPADTQLPATPNPLRIVRDTRARKDLIQREVLIEKDHTDHYISSTTFPIQAIGINVTETLDLEQQPQSITIDPEIPSLKQNVVFLRDESFPKSLPSLNMNQHYLLYQDYVEGALQNGKRRNSDHVPHVFQTLGECRFEFPAQHEIVKNNSSTTCQREETENFPSPFSNDLLSRKRGSTLPPSFASKTHRRRPLFNSSQTIFQQVIMHDDLLFVVTEFLTWRDLLALTHTCSQLFNLGATLPYIWKNCLYSFKVKLEFEEQRLHQELLEKAELATISYCHFETFREVYEAVAVPAENKSVKCFEQMHDIMYLEGRQFFKKLSEESKARWDKAEQFFSHTSPRSTALSTLTSSNCNDILPDLLQPFSSSFITISNDSLTNNEELSPFLFSPQIPEALYYELYKEKMPLDWKGLMRYFYSPQSFYDACLADFSKLRKVLEFFQLSFKPYPELLILHTFYLNYNENANPKAFTSSTRAFVGWSFFFGKFLESNLHLIQQRNQNLQKRDELERLVLPFILKKFSRDFLQFTSSSQ</sequence>
<evidence type="ECO:0008006" key="4">
    <source>
        <dbReference type="Google" id="ProtNLM"/>
    </source>
</evidence>
<keyword evidence="3" id="KW-1185">Reference proteome</keyword>
<evidence type="ECO:0000313" key="3">
    <source>
        <dbReference type="Proteomes" id="UP000816034"/>
    </source>
</evidence>
<dbReference type="EMBL" id="PYSW02000053">
    <property type="protein sequence ID" value="KAG2373574.1"/>
    <property type="molecule type" value="Genomic_DNA"/>
</dbReference>
<feature type="compositionally biased region" description="Polar residues" evidence="1">
    <location>
        <begin position="185"/>
        <end position="194"/>
    </location>
</feature>
<protein>
    <recommendedName>
        <fullName evidence="4">F-box domain-containing protein</fullName>
    </recommendedName>
</protein>
<organism evidence="2 3">
    <name type="scientific">Naegleria lovaniensis</name>
    <name type="common">Amoeba</name>
    <dbReference type="NCBI Taxonomy" id="51637"/>
    <lineage>
        <taxon>Eukaryota</taxon>
        <taxon>Discoba</taxon>
        <taxon>Heterolobosea</taxon>
        <taxon>Tetramitia</taxon>
        <taxon>Eutetramitia</taxon>
        <taxon>Vahlkampfiidae</taxon>
        <taxon>Naegleria</taxon>
    </lineage>
</organism>
<comment type="caution">
    <text evidence="2">The sequence shown here is derived from an EMBL/GenBank/DDBJ whole genome shotgun (WGS) entry which is preliminary data.</text>
</comment>